<dbReference type="AlphaFoldDB" id="A0A1I0IMI8"/>
<organism evidence="3 4">
    <name type="scientific">Geodermatophilus poikilotrophus</name>
    <dbReference type="NCBI Taxonomy" id="1333667"/>
    <lineage>
        <taxon>Bacteria</taxon>
        <taxon>Bacillati</taxon>
        <taxon>Actinomycetota</taxon>
        <taxon>Actinomycetes</taxon>
        <taxon>Geodermatophilales</taxon>
        <taxon>Geodermatophilaceae</taxon>
        <taxon>Geodermatophilus</taxon>
    </lineage>
</organism>
<reference evidence="4" key="1">
    <citation type="submission" date="2016-10" db="EMBL/GenBank/DDBJ databases">
        <authorList>
            <person name="Varghese N."/>
            <person name="Submissions S."/>
        </authorList>
    </citation>
    <scope>NUCLEOTIDE SEQUENCE [LARGE SCALE GENOMIC DNA]</scope>
    <source>
        <strain evidence="4">DSM 44209</strain>
    </source>
</reference>
<feature type="transmembrane region" description="Helical" evidence="2">
    <location>
        <begin position="58"/>
        <end position="77"/>
    </location>
</feature>
<dbReference type="Pfam" id="PF00805">
    <property type="entry name" value="Pentapeptide"/>
    <property type="match status" value="5"/>
</dbReference>
<name>A0A1I0IMI8_9ACTN</name>
<dbReference type="PANTHER" id="PTHR47485">
    <property type="entry name" value="THYLAKOID LUMENAL 17.4 KDA PROTEIN, CHLOROPLASTIC"/>
    <property type="match status" value="1"/>
</dbReference>
<keyword evidence="1" id="KW-0677">Repeat</keyword>
<accession>A0A1I0IMI8</accession>
<keyword evidence="4" id="KW-1185">Reference proteome</keyword>
<evidence type="ECO:0000313" key="4">
    <source>
        <dbReference type="Proteomes" id="UP000198507"/>
    </source>
</evidence>
<evidence type="ECO:0000256" key="1">
    <source>
        <dbReference type="ARBA" id="ARBA00022737"/>
    </source>
</evidence>
<keyword evidence="2" id="KW-1133">Transmembrane helix</keyword>
<keyword evidence="2" id="KW-0812">Transmembrane</keyword>
<dbReference type="OrthoDB" id="3214045at2"/>
<dbReference type="PANTHER" id="PTHR47485:SF1">
    <property type="entry name" value="THYLAKOID LUMENAL 17.4 KDA PROTEIN, CHLOROPLASTIC"/>
    <property type="match status" value="1"/>
</dbReference>
<dbReference type="Proteomes" id="UP000198507">
    <property type="component" value="Unassembled WGS sequence"/>
</dbReference>
<dbReference type="EMBL" id="FOIE01000013">
    <property type="protein sequence ID" value="SET98312.1"/>
    <property type="molecule type" value="Genomic_DNA"/>
</dbReference>
<keyword evidence="2" id="KW-0472">Membrane</keyword>
<dbReference type="InterPro" id="IPR001646">
    <property type="entry name" value="5peptide_repeat"/>
</dbReference>
<feature type="transmembrane region" description="Helical" evidence="2">
    <location>
        <begin position="20"/>
        <end position="37"/>
    </location>
</feature>
<gene>
    <name evidence="3" type="ORF">SAMN04488546_4528</name>
</gene>
<dbReference type="SUPFAM" id="SSF141571">
    <property type="entry name" value="Pentapeptide repeat-like"/>
    <property type="match status" value="1"/>
</dbReference>
<evidence type="ECO:0000313" key="3">
    <source>
        <dbReference type="EMBL" id="SET98312.1"/>
    </source>
</evidence>
<proteinExistence type="predicted"/>
<sequence>MSDGKLEQSWWESRPPWVRISIIVGAVLVFILIWWLVPPLLYAATSDEAVRIKAITDTRTALLAGLVGIGALGTFWMNSRNVKLTAKTLGVSEANLRLAERSQKETFELTERGHLTDRYTKAIEQLGNDKLDVRLGGIYALEQLASDSEQARDQATIIEVLSAFVRVHSAPLYQYKASLPKDAQPEPAEEEHRKAFEYVNKLGRPPVDVQATVTVLGRLLMRSELALGRVDLSEAWLRRANLTGANLTKANLLKANLTEATLDTANLTAVSLTGADLTKATLNGSNLTKATLDGANLTAASLFRADLTGARLFRADLTGARLVGADLTEARLDKANLTKANLLKANLTETTLDEADLTGAHLDRANLTEASLIQANLTEAGLMQANLTKATLVEANLTAAHLDRANLTEADLAGADLTVAIYLIQEQVDVAFGDKDTLFPAGLRRPESWNRGEAPEPR</sequence>
<evidence type="ECO:0000256" key="2">
    <source>
        <dbReference type="SAM" id="Phobius"/>
    </source>
</evidence>
<dbReference type="Gene3D" id="2.160.20.80">
    <property type="entry name" value="E3 ubiquitin-protein ligase SopA"/>
    <property type="match status" value="2"/>
</dbReference>
<protein>
    <submittedName>
        <fullName evidence="3">Uncharacterized protein YjbI, contains pentapeptide repeats</fullName>
    </submittedName>
</protein>
<dbReference type="RefSeq" id="WP_091448596.1">
    <property type="nucleotide sequence ID" value="NZ_FOIE01000013.1"/>
</dbReference>